<evidence type="ECO:0000313" key="2">
    <source>
        <dbReference type="Proteomes" id="UP000698752"/>
    </source>
</evidence>
<dbReference type="Gene3D" id="3.60.15.10">
    <property type="entry name" value="Ribonuclease Z/Hydroxyacylglutathione hydrolase-like"/>
    <property type="match status" value="1"/>
</dbReference>
<evidence type="ECO:0008006" key="3">
    <source>
        <dbReference type="Google" id="ProtNLM"/>
    </source>
</evidence>
<dbReference type="InterPro" id="IPR036866">
    <property type="entry name" value="RibonucZ/Hydroxyglut_hydro"/>
</dbReference>
<dbReference type="PANTHER" id="PTHR30619">
    <property type="entry name" value="DNA INTERNALIZATION/COMPETENCE PROTEIN COMEC/REC2"/>
    <property type="match status" value="1"/>
</dbReference>
<protein>
    <recommendedName>
        <fullName evidence="3">MBL fold metallo-hydrolase</fullName>
    </recommendedName>
</protein>
<proteinExistence type="predicted"/>
<organism evidence="1 2">
    <name type="scientific">Neoroseomonas terrae</name>
    <dbReference type="NCBI Taxonomy" id="424799"/>
    <lineage>
        <taxon>Bacteria</taxon>
        <taxon>Pseudomonadati</taxon>
        <taxon>Pseudomonadota</taxon>
        <taxon>Alphaproteobacteria</taxon>
        <taxon>Acetobacterales</taxon>
        <taxon>Acetobacteraceae</taxon>
        <taxon>Neoroseomonas</taxon>
    </lineage>
</organism>
<comment type="caution">
    <text evidence="1">The sequence shown here is derived from an EMBL/GenBank/DDBJ whole genome shotgun (WGS) entry which is preliminary data.</text>
</comment>
<gene>
    <name evidence="1" type="ORF">GXW78_13985</name>
</gene>
<keyword evidence="2" id="KW-1185">Reference proteome</keyword>
<dbReference type="InterPro" id="IPR052159">
    <property type="entry name" value="Competence_DNA_uptake"/>
</dbReference>
<dbReference type="PANTHER" id="PTHR30619:SF1">
    <property type="entry name" value="RECOMBINATION PROTEIN 2"/>
    <property type="match status" value="1"/>
</dbReference>
<dbReference type="Proteomes" id="UP000698752">
    <property type="component" value="Unassembled WGS sequence"/>
</dbReference>
<evidence type="ECO:0000313" key="1">
    <source>
        <dbReference type="EMBL" id="MBR0650781.1"/>
    </source>
</evidence>
<accession>A0ABS5EID1</accession>
<dbReference type="SUPFAM" id="SSF56281">
    <property type="entry name" value="Metallo-hydrolase/oxidoreductase"/>
    <property type="match status" value="1"/>
</dbReference>
<sequence length="256" mass="27937">MKLEVFNVEHGACALITLDDGRRIAIDCGHNSSTGWTLHRHLQSLGTNWLDELWLTNLDQDHLSGLAALLHTTGIGNILVNPSITPAWLRAIKEDGGVVSRDIEALCALMGAGRVNLPFAPLPASVGVVYGWNVCGVSFDDTNNLSLAAVVSMGSVSVLFPGDLERAGMRNVLHAPLFARAVSNVHVLVAPHHGRENGCSQDLFDAMYSHKPQLCIMSARIAMVARRCRPHARIRQHLQHLPRPYVGILMSRRGSR</sequence>
<name>A0ABS5EID1_9PROT</name>
<dbReference type="EMBL" id="JAAEDI010000014">
    <property type="protein sequence ID" value="MBR0650781.1"/>
    <property type="molecule type" value="Genomic_DNA"/>
</dbReference>
<reference evidence="2" key="1">
    <citation type="journal article" date="2021" name="Syst. Appl. Microbiol.">
        <title>Roseomonas hellenica sp. nov., isolated from roots of wild-growing Alkanna tinctoria.</title>
        <authorList>
            <person name="Rat A."/>
            <person name="Naranjo H.D."/>
            <person name="Lebbe L."/>
            <person name="Cnockaert M."/>
            <person name="Krigas N."/>
            <person name="Grigoriadou K."/>
            <person name="Maloupa E."/>
            <person name="Willems A."/>
        </authorList>
    </citation>
    <scope>NUCLEOTIDE SEQUENCE [LARGE SCALE GENOMIC DNA]</scope>
    <source>
        <strain evidence="2">LMG 31159</strain>
    </source>
</reference>
<dbReference type="RefSeq" id="WP_211869452.1">
    <property type="nucleotide sequence ID" value="NZ_JAAEDI010000014.1"/>
</dbReference>